<gene>
    <name evidence="1" type="ORF">UFOVP447_210</name>
</gene>
<dbReference type="EMBL" id="LR796423">
    <property type="protein sequence ID" value="CAB4143691.1"/>
    <property type="molecule type" value="Genomic_DNA"/>
</dbReference>
<name>A0A6J5MBY0_9CAUD</name>
<proteinExistence type="predicted"/>
<reference evidence="1" key="1">
    <citation type="submission" date="2020-04" db="EMBL/GenBank/DDBJ databases">
        <authorList>
            <person name="Chiriac C."/>
            <person name="Salcher M."/>
            <person name="Ghai R."/>
            <person name="Kavagutti S V."/>
        </authorList>
    </citation>
    <scope>NUCLEOTIDE SEQUENCE</scope>
</reference>
<sequence>MTAPKTVLVGDRVRYESAAGTIRGEVVKIMKDYNAAGDLIDWIYVEYYNEKSPSKYSIVRLADTALAMMKFVVTFRDIDIQIARGEKEPA</sequence>
<organism evidence="1">
    <name type="scientific">uncultured Caudovirales phage</name>
    <dbReference type="NCBI Taxonomy" id="2100421"/>
    <lineage>
        <taxon>Viruses</taxon>
        <taxon>Duplodnaviria</taxon>
        <taxon>Heunggongvirae</taxon>
        <taxon>Uroviricota</taxon>
        <taxon>Caudoviricetes</taxon>
        <taxon>Peduoviridae</taxon>
        <taxon>Maltschvirus</taxon>
        <taxon>Maltschvirus maltsch</taxon>
    </lineage>
</organism>
<protein>
    <submittedName>
        <fullName evidence="1">Uncharacterized protein</fullName>
    </submittedName>
</protein>
<accession>A0A6J5MBY0</accession>
<evidence type="ECO:0000313" key="1">
    <source>
        <dbReference type="EMBL" id="CAB4143691.1"/>
    </source>
</evidence>